<name>A0A9P4QG52_9PLEO</name>
<feature type="compositionally biased region" description="Polar residues" evidence="2">
    <location>
        <begin position="37"/>
        <end position="55"/>
    </location>
</feature>
<organism evidence="4 5">
    <name type="scientific">Polyplosphaeria fusca</name>
    <dbReference type="NCBI Taxonomy" id="682080"/>
    <lineage>
        <taxon>Eukaryota</taxon>
        <taxon>Fungi</taxon>
        <taxon>Dikarya</taxon>
        <taxon>Ascomycota</taxon>
        <taxon>Pezizomycotina</taxon>
        <taxon>Dothideomycetes</taxon>
        <taxon>Pleosporomycetidae</taxon>
        <taxon>Pleosporales</taxon>
        <taxon>Tetraplosphaeriaceae</taxon>
        <taxon>Polyplosphaeria</taxon>
    </lineage>
</organism>
<dbReference type="Gene3D" id="3.30.70.330">
    <property type="match status" value="1"/>
</dbReference>
<dbReference type="CDD" id="cd00590">
    <property type="entry name" value="RRM_SF"/>
    <property type="match status" value="1"/>
</dbReference>
<evidence type="ECO:0000313" key="4">
    <source>
        <dbReference type="EMBL" id="KAF2726662.1"/>
    </source>
</evidence>
<dbReference type="Pfam" id="PF00076">
    <property type="entry name" value="RRM_1"/>
    <property type="match status" value="1"/>
</dbReference>
<feature type="compositionally biased region" description="Basic and acidic residues" evidence="2">
    <location>
        <begin position="16"/>
        <end position="31"/>
    </location>
</feature>
<proteinExistence type="predicted"/>
<feature type="domain" description="RRM" evidence="3">
    <location>
        <begin position="57"/>
        <end position="130"/>
    </location>
</feature>
<dbReference type="InterPro" id="IPR035979">
    <property type="entry name" value="RBD_domain_sf"/>
</dbReference>
<dbReference type="SUPFAM" id="SSF54928">
    <property type="entry name" value="RNA-binding domain, RBD"/>
    <property type="match status" value="1"/>
</dbReference>
<protein>
    <recommendedName>
        <fullName evidence="3">RRM domain-containing protein</fullName>
    </recommendedName>
</protein>
<dbReference type="Proteomes" id="UP000799444">
    <property type="component" value="Unassembled WGS sequence"/>
</dbReference>
<evidence type="ECO:0000256" key="2">
    <source>
        <dbReference type="SAM" id="MobiDB-lite"/>
    </source>
</evidence>
<dbReference type="PROSITE" id="PS50102">
    <property type="entry name" value="RRM"/>
    <property type="match status" value="1"/>
</dbReference>
<keyword evidence="5" id="KW-1185">Reference proteome</keyword>
<evidence type="ECO:0000259" key="3">
    <source>
        <dbReference type="PROSITE" id="PS50102"/>
    </source>
</evidence>
<evidence type="ECO:0000256" key="1">
    <source>
        <dbReference type="PROSITE-ProRule" id="PRU00176"/>
    </source>
</evidence>
<accession>A0A9P4QG52</accession>
<keyword evidence="1" id="KW-0694">RNA-binding</keyword>
<dbReference type="AlphaFoldDB" id="A0A9P4QG52"/>
<dbReference type="EMBL" id="ML996413">
    <property type="protein sequence ID" value="KAF2726662.1"/>
    <property type="molecule type" value="Genomic_DNA"/>
</dbReference>
<dbReference type="GO" id="GO:0003723">
    <property type="term" value="F:RNA binding"/>
    <property type="evidence" value="ECO:0007669"/>
    <property type="project" value="UniProtKB-UniRule"/>
</dbReference>
<feature type="region of interest" description="Disordered" evidence="2">
    <location>
        <begin position="12"/>
        <end position="55"/>
    </location>
</feature>
<comment type="caution">
    <text evidence="4">The sequence shown here is derived from an EMBL/GenBank/DDBJ whole genome shotgun (WGS) entry which is preliminary data.</text>
</comment>
<dbReference type="InterPro" id="IPR000504">
    <property type="entry name" value="RRM_dom"/>
</dbReference>
<evidence type="ECO:0000313" key="5">
    <source>
        <dbReference type="Proteomes" id="UP000799444"/>
    </source>
</evidence>
<dbReference type="SMART" id="SM00360">
    <property type="entry name" value="RRM"/>
    <property type="match status" value="1"/>
</dbReference>
<reference evidence="4" key="1">
    <citation type="journal article" date="2020" name="Stud. Mycol.">
        <title>101 Dothideomycetes genomes: a test case for predicting lifestyles and emergence of pathogens.</title>
        <authorList>
            <person name="Haridas S."/>
            <person name="Albert R."/>
            <person name="Binder M."/>
            <person name="Bloem J."/>
            <person name="Labutti K."/>
            <person name="Salamov A."/>
            <person name="Andreopoulos B."/>
            <person name="Baker S."/>
            <person name="Barry K."/>
            <person name="Bills G."/>
            <person name="Bluhm B."/>
            <person name="Cannon C."/>
            <person name="Castanera R."/>
            <person name="Culley D."/>
            <person name="Daum C."/>
            <person name="Ezra D."/>
            <person name="Gonzalez J."/>
            <person name="Henrissat B."/>
            <person name="Kuo A."/>
            <person name="Liang C."/>
            <person name="Lipzen A."/>
            <person name="Lutzoni F."/>
            <person name="Magnuson J."/>
            <person name="Mondo S."/>
            <person name="Nolan M."/>
            <person name="Ohm R."/>
            <person name="Pangilinan J."/>
            <person name="Park H.-J."/>
            <person name="Ramirez L."/>
            <person name="Alfaro M."/>
            <person name="Sun H."/>
            <person name="Tritt A."/>
            <person name="Yoshinaga Y."/>
            <person name="Zwiers L.-H."/>
            <person name="Turgeon B."/>
            <person name="Goodwin S."/>
            <person name="Spatafora J."/>
            <person name="Crous P."/>
            <person name="Grigoriev I."/>
        </authorList>
    </citation>
    <scope>NUCLEOTIDE SEQUENCE</scope>
    <source>
        <strain evidence="4">CBS 125425</strain>
    </source>
</reference>
<dbReference type="InterPro" id="IPR012677">
    <property type="entry name" value="Nucleotide-bd_a/b_plait_sf"/>
</dbReference>
<sequence length="130" mass="14407">MYANLFEKNVQNNGINRHDARMSSEAKEQNKYKSKSKTTGAASQPTMATGTSTPDTNRVCIKMIARSTTREQLKDSLQASFGTVTDVQMFRPKLGIAWAEFALRESCEKALASRAVMVASSLVKIVKWRG</sequence>
<gene>
    <name evidence="4" type="ORF">EJ04DRAFT_517711</name>
</gene>